<name>A0ABR2GD14_9ROSI</name>
<keyword evidence="3" id="KW-1185">Reference proteome</keyword>
<accession>A0ABR2GD14</accession>
<sequence>MVLDSLWEEKRLGPKVDSLKPPKKGNPTLDGQKALHAAVVKCRFADTIFQARQKIKTDKADDPMKIYQEKKTFQRKLLEEKKKMETQLMKNANVETRQRDRKEARIALENMEKTAGFELNLEVQREFEAMIGRMFSILLIH</sequence>
<comment type="caution">
    <text evidence="2">The sequence shown here is derived from an EMBL/GenBank/DDBJ whole genome shotgun (WGS) entry which is preliminary data.</text>
</comment>
<feature type="coiled-coil region" evidence="1">
    <location>
        <begin position="75"/>
        <end position="114"/>
    </location>
</feature>
<dbReference type="EMBL" id="JBBPBM010000001">
    <property type="protein sequence ID" value="KAK8600700.1"/>
    <property type="molecule type" value="Genomic_DNA"/>
</dbReference>
<evidence type="ECO:0000313" key="3">
    <source>
        <dbReference type="Proteomes" id="UP001472677"/>
    </source>
</evidence>
<organism evidence="2 3">
    <name type="scientific">Hibiscus sabdariffa</name>
    <name type="common">roselle</name>
    <dbReference type="NCBI Taxonomy" id="183260"/>
    <lineage>
        <taxon>Eukaryota</taxon>
        <taxon>Viridiplantae</taxon>
        <taxon>Streptophyta</taxon>
        <taxon>Embryophyta</taxon>
        <taxon>Tracheophyta</taxon>
        <taxon>Spermatophyta</taxon>
        <taxon>Magnoliopsida</taxon>
        <taxon>eudicotyledons</taxon>
        <taxon>Gunneridae</taxon>
        <taxon>Pentapetalae</taxon>
        <taxon>rosids</taxon>
        <taxon>malvids</taxon>
        <taxon>Malvales</taxon>
        <taxon>Malvaceae</taxon>
        <taxon>Malvoideae</taxon>
        <taxon>Hibiscus</taxon>
    </lineage>
</organism>
<reference evidence="2 3" key="1">
    <citation type="journal article" date="2024" name="G3 (Bethesda)">
        <title>Genome assembly of Hibiscus sabdariffa L. provides insights into metabolisms of medicinal natural products.</title>
        <authorList>
            <person name="Kim T."/>
        </authorList>
    </citation>
    <scope>NUCLEOTIDE SEQUENCE [LARGE SCALE GENOMIC DNA]</scope>
    <source>
        <strain evidence="2">TK-2024</strain>
        <tissue evidence="2">Old leaves</tissue>
    </source>
</reference>
<evidence type="ECO:0008006" key="4">
    <source>
        <dbReference type="Google" id="ProtNLM"/>
    </source>
</evidence>
<keyword evidence="1" id="KW-0175">Coiled coil</keyword>
<proteinExistence type="predicted"/>
<dbReference type="PANTHER" id="PTHR46136">
    <property type="entry name" value="TRANSCRIPTION FACTOR GTE8"/>
    <property type="match status" value="1"/>
</dbReference>
<evidence type="ECO:0000313" key="2">
    <source>
        <dbReference type="EMBL" id="KAK8600700.1"/>
    </source>
</evidence>
<gene>
    <name evidence="2" type="ORF">V6N12_050551</name>
</gene>
<dbReference type="Proteomes" id="UP001472677">
    <property type="component" value="Unassembled WGS sequence"/>
</dbReference>
<evidence type="ECO:0000256" key="1">
    <source>
        <dbReference type="SAM" id="Coils"/>
    </source>
</evidence>
<protein>
    <recommendedName>
        <fullName evidence="4">No apical meristem-associated C-terminal domain-containing protein</fullName>
    </recommendedName>
</protein>
<dbReference type="InterPro" id="IPR052442">
    <property type="entry name" value="Env_Response_Regulator"/>
</dbReference>
<dbReference type="PANTHER" id="PTHR46136:SF19">
    <property type="entry name" value="TRANSCRIPTION FACTOR GTE12"/>
    <property type="match status" value="1"/>
</dbReference>